<accession>A0ABD1R7K3</accession>
<comment type="caution">
    <text evidence="2">The sequence shown here is derived from an EMBL/GenBank/DDBJ whole genome shotgun (WGS) entry which is preliminary data.</text>
</comment>
<proteinExistence type="predicted"/>
<dbReference type="Proteomes" id="UP001604277">
    <property type="component" value="Unassembled WGS sequence"/>
</dbReference>
<feature type="compositionally biased region" description="Basic and acidic residues" evidence="1">
    <location>
        <begin position="224"/>
        <end position="233"/>
    </location>
</feature>
<feature type="region of interest" description="Disordered" evidence="1">
    <location>
        <begin position="1"/>
        <end position="61"/>
    </location>
</feature>
<feature type="compositionally biased region" description="Polar residues" evidence="1">
    <location>
        <begin position="208"/>
        <end position="218"/>
    </location>
</feature>
<feature type="region of interest" description="Disordered" evidence="1">
    <location>
        <begin position="165"/>
        <end position="233"/>
    </location>
</feature>
<dbReference type="PANTHER" id="PTHR34562:SF8">
    <property type="entry name" value="WPP DOMAIN-INTERACTING PROTEIN 1"/>
    <property type="match status" value="1"/>
</dbReference>
<name>A0ABD1R7K3_9LAMI</name>
<evidence type="ECO:0000256" key="1">
    <source>
        <dbReference type="SAM" id="MobiDB-lite"/>
    </source>
</evidence>
<keyword evidence="3" id="KW-1185">Reference proteome</keyword>
<evidence type="ECO:0000313" key="3">
    <source>
        <dbReference type="Proteomes" id="UP001604277"/>
    </source>
</evidence>
<reference evidence="3" key="1">
    <citation type="submission" date="2024-07" db="EMBL/GenBank/DDBJ databases">
        <title>Two chromosome-level genome assemblies of Korean endemic species Abeliophyllum distichum and Forsythia ovata (Oleaceae).</title>
        <authorList>
            <person name="Jang H."/>
        </authorList>
    </citation>
    <scope>NUCLEOTIDE SEQUENCE [LARGE SCALE GENOMIC DNA]</scope>
</reference>
<evidence type="ECO:0000313" key="2">
    <source>
        <dbReference type="EMBL" id="KAL2483788.1"/>
    </source>
</evidence>
<dbReference type="PANTHER" id="PTHR34562">
    <property type="entry name" value="WPP DOMAIN-INTERACTING PROTEIN 2"/>
    <property type="match status" value="1"/>
</dbReference>
<organism evidence="2 3">
    <name type="scientific">Forsythia ovata</name>
    <dbReference type="NCBI Taxonomy" id="205694"/>
    <lineage>
        <taxon>Eukaryota</taxon>
        <taxon>Viridiplantae</taxon>
        <taxon>Streptophyta</taxon>
        <taxon>Embryophyta</taxon>
        <taxon>Tracheophyta</taxon>
        <taxon>Spermatophyta</taxon>
        <taxon>Magnoliopsida</taxon>
        <taxon>eudicotyledons</taxon>
        <taxon>Gunneridae</taxon>
        <taxon>Pentapetalae</taxon>
        <taxon>asterids</taxon>
        <taxon>lamiids</taxon>
        <taxon>Lamiales</taxon>
        <taxon>Oleaceae</taxon>
        <taxon>Forsythieae</taxon>
        <taxon>Forsythia</taxon>
    </lineage>
</organism>
<feature type="compositionally biased region" description="Polar residues" evidence="1">
    <location>
        <begin position="36"/>
        <end position="52"/>
    </location>
</feature>
<dbReference type="EMBL" id="JBFOLJ010000013">
    <property type="protein sequence ID" value="KAL2483788.1"/>
    <property type="molecule type" value="Genomic_DNA"/>
</dbReference>
<protein>
    <submittedName>
        <fullName evidence="2">WPP domain-interacting protein 1</fullName>
    </submittedName>
</protein>
<dbReference type="InterPro" id="IPR044696">
    <property type="entry name" value="WIP1/2/3"/>
</dbReference>
<sequence>MDLEKEVAGLEFGEDNEALSINSGSDKLGNGDETKVQNNGCVVENNHPNELSSEGKGMGTEVRGSINLADADVKPEVSPSAATMKKGNRLKKWKRIKRDPNKVGNSSVDTGKIVTHDFTDSGANSSKRMQVRGSVSSTNAVVRNLDGFSMLGDNGLVIGPIFAAGTDSENSEDRSSKSSTAASAPRARYEMPVVAGFPRDKGRMRSLSGKNMGNSVLRGQQVKGRIETSKKAR</sequence>
<gene>
    <name evidence="2" type="ORF">Fot_45232</name>
</gene>
<dbReference type="AlphaFoldDB" id="A0ABD1R7K3"/>